<reference evidence="2" key="1">
    <citation type="submission" date="2013-12" db="EMBL/GenBank/DDBJ databases">
        <title>A Varibaculum cambriense genome reconstructed from a premature infant gut community with otherwise low bacterial novelty that shifts toward anaerobic metabolism during the third week of life.</title>
        <authorList>
            <person name="Brown C.T."/>
            <person name="Sharon I."/>
            <person name="Thomas B.C."/>
            <person name="Castelle C.J."/>
            <person name="Morowitz M.J."/>
            <person name="Banfield J.F."/>
        </authorList>
    </citation>
    <scope>NUCLEOTIDE SEQUENCE</scope>
</reference>
<dbReference type="GO" id="GO:0019867">
    <property type="term" value="C:outer membrane"/>
    <property type="evidence" value="ECO:0007669"/>
    <property type="project" value="InterPro"/>
</dbReference>
<feature type="non-terminal residue" evidence="2">
    <location>
        <position position="77"/>
    </location>
</feature>
<sequence length="77" mass="7989">TQIKNVKAGTDGNDAVNLNQLNEVKNASNTTVEGSENINVNSTVDPNTQAKTYKVALKDNVTLGSGNNAININGTTG</sequence>
<name>W1YJI1_9ZZZZ</name>
<dbReference type="InterPro" id="IPR011049">
    <property type="entry name" value="Serralysin-like_metalloprot_C"/>
</dbReference>
<comment type="caution">
    <text evidence="2">The sequence shown here is derived from an EMBL/GenBank/DDBJ whole genome shotgun (WGS) entry which is preliminary data.</text>
</comment>
<feature type="domain" description="Trimeric autotransporter adhesin YadA-like stalk" evidence="1">
    <location>
        <begin position="2"/>
        <end position="43"/>
    </location>
</feature>
<dbReference type="AlphaFoldDB" id="W1YJI1"/>
<dbReference type="EMBL" id="AZMM01004174">
    <property type="protein sequence ID" value="ETJ41875.1"/>
    <property type="molecule type" value="Genomic_DNA"/>
</dbReference>
<dbReference type="Gene3D" id="6.10.250.2040">
    <property type="match status" value="1"/>
</dbReference>
<dbReference type="SUPFAM" id="SSF101967">
    <property type="entry name" value="Adhesin YadA, collagen-binding domain"/>
    <property type="match status" value="1"/>
</dbReference>
<evidence type="ECO:0000313" key="2">
    <source>
        <dbReference type="EMBL" id="ETJ41875.1"/>
    </source>
</evidence>
<evidence type="ECO:0000259" key="1">
    <source>
        <dbReference type="Pfam" id="PF05662"/>
    </source>
</evidence>
<organism evidence="2">
    <name type="scientific">human gut metagenome</name>
    <dbReference type="NCBI Taxonomy" id="408170"/>
    <lineage>
        <taxon>unclassified sequences</taxon>
        <taxon>metagenomes</taxon>
        <taxon>organismal metagenomes</taxon>
    </lineage>
</organism>
<protein>
    <submittedName>
        <fullName evidence="2">Hemagglutinin superfamily</fullName>
    </submittedName>
</protein>
<feature type="non-terminal residue" evidence="2">
    <location>
        <position position="1"/>
    </location>
</feature>
<proteinExistence type="predicted"/>
<dbReference type="Pfam" id="PF05662">
    <property type="entry name" value="YadA_stalk"/>
    <property type="match status" value="1"/>
</dbReference>
<gene>
    <name evidence="2" type="ORF">Q604_UNBC04174G0001</name>
</gene>
<accession>W1YJI1</accession>
<dbReference type="InterPro" id="IPR008635">
    <property type="entry name" value="Coiled_stalk_dom"/>
</dbReference>